<dbReference type="RefSeq" id="WP_007998712.1">
    <property type="nucleotide sequence ID" value="NZ_AOJI01000017.1"/>
</dbReference>
<dbReference type="Proteomes" id="UP000011575">
    <property type="component" value="Unassembled WGS sequence"/>
</dbReference>
<dbReference type="PATRIC" id="fig|1230454.4.peg.730"/>
<keyword evidence="4" id="KW-1185">Reference proteome</keyword>
<keyword evidence="2" id="KW-0472">Membrane</keyword>
<dbReference type="EMBL" id="AOJI01000017">
    <property type="protein sequence ID" value="EMA68670.1"/>
    <property type="molecule type" value="Genomic_DNA"/>
</dbReference>
<feature type="transmembrane region" description="Helical" evidence="2">
    <location>
        <begin position="128"/>
        <end position="148"/>
    </location>
</feature>
<organism evidence="3 4">
    <name type="scientific">Halorubrum aidingense JCM 13560</name>
    <dbReference type="NCBI Taxonomy" id="1230454"/>
    <lineage>
        <taxon>Archaea</taxon>
        <taxon>Methanobacteriati</taxon>
        <taxon>Methanobacteriota</taxon>
        <taxon>Stenosarchaea group</taxon>
        <taxon>Halobacteria</taxon>
        <taxon>Halobacteriales</taxon>
        <taxon>Haloferacaceae</taxon>
        <taxon>Halorubrum</taxon>
    </lineage>
</organism>
<protein>
    <submittedName>
        <fullName evidence="3">Uncharacterized protein</fullName>
    </submittedName>
</protein>
<dbReference type="OrthoDB" id="177865at2157"/>
<evidence type="ECO:0000256" key="2">
    <source>
        <dbReference type="SAM" id="Phobius"/>
    </source>
</evidence>
<accession>M0PIT9</accession>
<comment type="caution">
    <text evidence="3">The sequence shown here is derived from an EMBL/GenBank/DDBJ whole genome shotgun (WGS) entry which is preliminary data.</text>
</comment>
<dbReference type="AlphaFoldDB" id="M0PIT9"/>
<reference evidence="3 4" key="1">
    <citation type="journal article" date="2014" name="PLoS Genet.">
        <title>Phylogenetically driven sequencing of extremely halophilic archaea reveals strategies for static and dynamic osmo-response.</title>
        <authorList>
            <person name="Becker E.A."/>
            <person name="Seitzer P.M."/>
            <person name="Tritt A."/>
            <person name="Larsen D."/>
            <person name="Krusor M."/>
            <person name="Yao A.I."/>
            <person name="Wu D."/>
            <person name="Madern D."/>
            <person name="Eisen J.A."/>
            <person name="Darling A.E."/>
            <person name="Facciotti M.T."/>
        </authorList>
    </citation>
    <scope>NUCLEOTIDE SEQUENCE [LARGE SCALE GENOMIC DNA]</scope>
    <source>
        <strain evidence="3 4">JCM 13560</strain>
    </source>
</reference>
<feature type="transmembrane region" description="Helical" evidence="2">
    <location>
        <begin position="183"/>
        <end position="206"/>
    </location>
</feature>
<gene>
    <name evidence="3" type="ORF">C461_03537</name>
</gene>
<feature type="transmembrane region" description="Helical" evidence="2">
    <location>
        <begin position="96"/>
        <end position="116"/>
    </location>
</feature>
<keyword evidence="2" id="KW-0812">Transmembrane</keyword>
<sequence>MPSSLARLTEIRRALPLAAAVLLVGALLVPMWRITLTAPQYPGQELLIELYAYPRLGGDFAEVQGLNKYAGFYYPDPVYVDPNYEVSEAAIDVPEWLLGPVVFAGLALTGAFVAFAPTVRKLKAGLTAQFVGTIAVFVGMFAVIQYRLHQAGHSLDPDAPLRGIDSFTPPLLGPYEVANISGFAWFGPGGYMTVLAVALLAVAYLARDIDATVDELPDLARALPGAIRERISNRDGEGQSGESERDRDADRTPEIDGGDHVG</sequence>
<evidence type="ECO:0000313" key="4">
    <source>
        <dbReference type="Proteomes" id="UP000011575"/>
    </source>
</evidence>
<evidence type="ECO:0000256" key="1">
    <source>
        <dbReference type="SAM" id="MobiDB-lite"/>
    </source>
</evidence>
<feature type="region of interest" description="Disordered" evidence="1">
    <location>
        <begin position="230"/>
        <end position="262"/>
    </location>
</feature>
<evidence type="ECO:0000313" key="3">
    <source>
        <dbReference type="EMBL" id="EMA68670.1"/>
    </source>
</evidence>
<name>M0PIT9_9EURY</name>
<proteinExistence type="predicted"/>
<dbReference type="STRING" id="1230454.C461_03537"/>
<keyword evidence="2" id="KW-1133">Transmembrane helix</keyword>